<sequence>MSTIATATAHKIALSVCKGDYQKSLINGWASWAGSDLKGSAARYGGRYRDSRDSLIAACRDAGLRVQVSKIGPRQSLVATILTRAEAARIRETVPGVDPCVEGRALEARIDRVEKKTAAAARKRARELAVDEVALSQLTV</sequence>
<gene>
    <name evidence="1" type="ORF">TK0001_2224</name>
</gene>
<proteinExistence type="predicted"/>
<dbReference type="Proteomes" id="UP000233769">
    <property type="component" value="Chromosome tk0001"/>
</dbReference>
<evidence type="ECO:0000313" key="2">
    <source>
        <dbReference type="Proteomes" id="UP000233769"/>
    </source>
</evidence>
<name>A0A2N9AN84_METEX</name>
<evidence type="ECO:0000313" key="1">
    <source>
        <dbReference type="EMBL" id="SOR28826.1"/>
    </source>
</evidence>
<organism evidence="1 2">
    <name type="scientific">Methylorubrum extorquens</name>
    <name type="common">Methylobacterium dichloromethanicum</name>
    <name type="synonym">Methylobacterium extorquens</name>
    <dbReference type="NCBI Taxonomy" id="408"/>
    <lineage>
        <taxon>Bacteria</taxon>
        <taxon>Pseudomonadati</taxon>
        <taxon>Pseudomonadota</taxon>
        <taxon>Alphaproteobacteria</taxon>
        <taxon>Hyphomicrobiales</taxon>
        <taxon>Methylobacteriaceae</taxon>
        <taxon>Methylorubrum</taxon>
    </lineage>
</organism>
<dbReference type="EMBL" id="LT962688">
    <property type="protein sequence ID" value="SOR28826.1"/>
    <property type="molecule type" value="Genomic_DNA"/>
</dbReference>
<dbReference type="AlphaFoldDB" id="A0A2N9AN84"/>
<reference evidence="2" key="1">
    <citation type="submission" date="2017-10" db="EMBL/GenBank/DDBJ databases">
        <authorList>
            <person name="Regsiter A."/>
            <person name="William W."/>
        </authorList>
    </citation>
    <scope>NUCLEOTIDE SEQUENCE [LARGE SCALE GENOMIC DNA]</scope>
</reference>
<protein>
    <submittedName>
        <fullName evidence="1">Uncharacterized protein</fullName>
    </submittedName>
</protein>
<accession>A0A2N9AN84</accession>